<dbReference type="Pfam" id="PF11949">
    <property type="entry name" value="DUF3466"/>
    <property type="match status" value="1"/>
</dbReference>
<accession>H5T9G9</accession>
<comment type="caution">
    <text evidence="3">The sequence shown here is derived from an EMBL/GenBank/DDBJ whole genome shotgun (WGS) entry which is preliminary data.</text>
</comment>
<gene>
    <name evidence="3" type="ORF">GPUN_0811</name>
</gene>
<protein>
    <recommendedName>
        <fullName evidence="5">DUF3466 family protein</fullName>
    </recommendedName>
</protein>
<evidence type="ECO:0000256" key="2">
    <source>
        <dbReference type="SAM" id="SignalP"/>
    </source>
</evidence>
<dbReference type="InterPro" id="IPR022562">
    <property type="entry name" value="DUF3466"/>
</dbReference>
<feature type="chain" id="PRO_5003597869" description="DUF3466 family protein" evidence="2">
    <location>
        <begin position="20"/>
        <end position="548"/>
    </location>
</feature>
<dbReference type="EMBL" id="BAET01000007">
    <property type="protein sequence ID" value="GAB54946.1"/>
    <property type="molecule type" value="Genomic_DNA"/>
</dbReference>
<keyword evidence="2" id="KW-0732">Signal</keyword>
<dbReference type="AlphaFoldDB" id="H5T9G9"/>
<keyword evidence="4" id="KW-1185">Reference proteome</keyword>
<keyword evidence="1" id="KW-1133">Transmembrane helix</keyword>
<dbReference type="Proteomes" id="UP000053586">
    <property type="component" value="Unassembled WGS sequence"/>
</dbReference>
<evidence type="ECO:0008006" key="5">
    <source>
        <dbReference type="Google" id="ProtNLM"/>
    </source>
</evidence>
<reference evidence="3 4" key="2">
    <citation type="journal article" date="2017" name="Antonie Van Leeuwenhoek">
        <title>Rhizobium rhizosphaerae sp. nov., a novel species isolated from rice rhizosphere.</title>
        <authorList>
            <person name="Zhao J.J."/>
            <person name="Zhang J."/>
            <person name="Zhang R.J."/>
            <person name="Zhang C.W."/>
            <person name="Yin H.Q."/>
            <person name="Zhang X.X."/>
        </authorList>
    </citation>
    <scope>NUCLEOTIDE SEQUENCE [LARGE SCALE GENOMIC DNA]</scope>
    <source>
        <strain evidence="3 4">ACAM 611</strain>
    </source>
</reference>
<evidence type="ECO:0000256" key="1">
    <source>
        <dbReference type="SAM" id="Phobius"/>
    </source>
</evidence>
<reference evidence="3 4" key="1">
    <citation type="journal article" date="2012" name="J. Bacteriol.">
        <title>Genome sequence of proteorhodopsin-containing sea ice bacterium Glaciecola punicea ACAM 611T.</title>
        <authorList>
            <person name="Qin Q.-L."/>
            <person name="Xie B.-B."/>
            <person name="Shu Y.-L."/>
            <person name="Rong J.-C."/>
            <person name="Zhao D.-L."/>
            <person name="Zhang X.-Y."/>
            <person name="Chen X.-L."/>
            <person name="Zhou B.-C."/>
            <person name="Zhanga Y.-Z."/>
        </authorList>
    </citation>
    <scope>NUCLEOTIDE SEQUENCE [LARGE SCALE GENOMIC DNA]</scope>
    <source>
        <strain evidence="3 4">ACAM 611</strain>
    </source>
</reference>
<dbReference type="OrthoDB" id="6219137at2"/>
<evidence type="ECO:0000313" key="4">
    <source>
        <dbReference type="Proteomes" id="UP000053586"/>
    </source>
</evidence>
<feature type="transmembrane region" description="Helical" evidence="1">
    <location>
        <begin position="527"/>
        <end position="544"/>
    </location>
</feature>
<proteinExistence type="predicted"/>
<feature type="signal peptide" evidence="2">
    <location>
        <begin position="1"/>
        <end position="19"/>
    </location>
</feature>
<evidence type="ECO:0000313" key="3">
    <source>
        <dbReference type="EMBL" id="GAB54946.1"/>
    </source>
</evidence>
<sequence>MKLNRITALLMLSSLPLLANSASYEVVELPGASMSLNQFGSAIDETGLVLTTAVRPFNPPIDLSLIDLSIFTMLNDPQGAARGDFEEEDYKLIATFLVAQNANQQNSLFGQKLATELVYSSDGTSLNYVSGLDEIADATNGFTFAQRSLVGDSVNGTHIVGTMAGPFSKIPYTNSEGVEQVYNLNTFSSRGFVQVGNAVTQLVPENTEAGGVSTAQAINAGLQIAGSTSIGPAPVLVDVIANCADDELRPDEPIEACLYKLRIQSGNVDSFRNATTERAAVWQVDVNGAVISKTIYGLVFEPQEESRLALSTSAIAINDNGVAVGVSDAPFFNRTDDTAVIFEKGQTIRIIEDDALMPNAATGINNNGLIVGFQRYLVGRDVRTKMFTFDRKTDVLTFVDGFFVNSSTIPRAINNNNLVVGEADRDAGIGLRQKSGFLYDINTDTFSDLNSLLACDANFTIVAADDINDSGEIIASALVRRPARNVKGEETDGLVDTVIAVKLMPTGRQPSECGPSEDDIFAIERKGAGVGFLTLLGLFVISVFRRRI</sequence>
<dbReference type="RefSeq" id="WP_006003549.1">
    <property type="nucleotide sequence ID" value="NZ_BAET01000007.1"/>
</dbReference>
<keyword evidence="1" id="KW-0812">Transmembrane</keyword>
<name>H5T9G9_9ALTE</name>
<keyword evidence="1" id="KW-0472">Membrane</keyword>
<dbReference type="STRING" id="56804.BAE46_00410"/>
<dbReference type="eggNOG" id="COG5563">
    <property type="taxonomic scope" value="Bacteria"/>
</dbReference>
<organism evidence="3 4">
    <name type="scientific">Glaciecola punicea ACAM 611</name>
    <dbReference type="NCBI Taxonomy" id="1121923"/>
    <lineage>
        <taxon>Bacteria</taxon>
        <taxon>Pseudomonadati</taxon>
        <taxon>Pseudomonadota</taxon>
        <taxon>Gammaproteobacteria</taxon>
        <taxon>Alteromonadales</taxon>
        <taxon>Alteromonadaceae</taxon>
        <taxon>Glaciecola</taxon>
    </lineage>
</organism>